<name>A0A562TGH9_9HYPH</name>
<dbReference type="EMBL" id="VLLF01000001">
    <property type="protein sequence ID" value="TWI92681.1"/>
    <property type="molecule type" value="Genomic_DNA"/>
</dbReference>
<evidence type="ECO:0000256" key="1">
    <source>
        <dbReference type="SAM" id="Phobius"/>
    </source>
</evidence>
<keyword evidence="1" id="KW-1133">Transmembrane helix</keyword>
<dbReference type="RefSeq" id="WP_145340230.1">
    <property type="nucleotide sequence ID" value="NZ_SMLY01000087.1"/>
</dbReference>
<gene>
    <name evidence="2" type="ORF">JM93_00224</name>
</gene>
<accession>A0A562TGH9</accession>
<dbReference type="AlphaFoldDB" id="A0A562TGH9"/>
<reference evidence="2 3" key="1">
    <citation type="submission" date="2019-07" db="EMBL/GenBank/DDBJ databases">
        <title>Genomic Encyclopedia of Archaeal and Bacterial Type Strains, Phase II (KMG-II): from individual species to whole genera.</title>
        <authorList>
            <person name="Goeker M."/>
        </authorList>
    </citation>
    <scope>NUCLEOTIDE SEQUENCE [LARGE SCALE GENOMIC DNA]</scope>
    <source>
        <strain evidence="2 3">ATCC BAA-252</strain>
    </source>
</reference>
<keyword evidence="3" id="KW-1185">Reference proteome</keyword>
<proteinExistence type="predicted"/>
<evidence type="ECO:0000313" key="2">
    <source>
        <dbReference type="EMBL" id="TWI92681.1"/>
    </source>
</evidence>
<dbReference type="Proteomes" id="UP000320593">
    <property type="component" value="Unassembled WGS sequence"/>
</dbReference>
<protein>
    <submittedName>
        <fullName evidence="2">Uncharacterized protein</fullName>
    </submittedName>
</protein>
<keyword evidence="1" id="KW-0812">Transmembrane</keyword>
<keyword evidence="1" id="KW-0472">Membrane</keyword>
<comment type="caution">
    <text evidence="2">The sequence shown here is derived from an EMBL/GenBank/DDBJ whole genome shotgun (WGS) entry which is preliminary data.</text>
</comment>
<feature type="transmembrane region" description="Helical" evidence="1">
    <location>
        <begin position="43"/>
        <end position="62"/>
    </location>
</feature>
<evidence type="ECO:0000313" key="3">
    <source>
        <dbReference type="Proteomes" id="UP000320593"/>
    </source>
</evidence>
<organism evidence="2 3">
    <name type="scientific">Roseibium hamelinense</name>
    <dbReference type="NCBI Taxonomy" id="150831"/>
    <lineage>
        <taxon>Bacteria</taxon>
        <taxon>Pseudomonadati</taxon>
        <taxon>Pseudomonadota</taxon>
        <taxon>Alphaproteobacteria</taxon>
        <taxon>Hyphomicrobiales</taxon>
        <taxon>Stappiaceae</taxon>
        <taxon>Roseibium</taxon>
    </lineage>
</organism>
<sequence length="63" mass="7189">MRAQDELKAHFKNIDHHTDRALAHLVKIRRQPKLAVMPESAHAQRLGAAFIFLLISFVAVLFV</sequence>
<dbReference type="OrthoDB" id="7679134at2"/>